<keyword evidence="7" id="KW-0472">Membrane</keyword>
<protein>
    <recommendedName>
        <fullName evidence="8">4Fe-4S ferredoxin-type domain-containing protein</fullName>
    </recommendedName>
</protein>
<comment type="similarity">
    <text evidence="1">Belongs to the HdrC family.</text>
</comment>
<evidence type="ECO:0000256" key="2">
    <source>
        <dbReference type="ARBA" id="ARBA00022485"/>
    </source>
</evidence>
<dbReference type="Gene3D" id="1.10.1060.10">
    <property type="entry name" value="Alpha-helical ferredoxin"/>
    <property type="match status" value="1"/>
</dbReference>
<keyword evidence="3" id="KW-0479">Metal-binding</keyword>
<gene>
    <name evidence="9" type="ORF">BEU04_04710</name>
</gene>
<dbReference type="PROSITE" id="PS51379">
    <property type="entry name" value="4FE4S_FER_2"/>
    <property type="match status" value="2"/>
</dbReference>
<evidence type="ECO:0000256" key="4">
    <source>
        <dbReference type="ARBA" id="ARBA00023002"/>
    </source>
</evidence>
<dbReference type="GO" id="GO:0046872">
    <property type="term" value="F:metal ion binding"/>
    <property type="evidence" value="ECO:0007669"/>
    <property type="project" value="UniProtKB-KW"/>
</dbReference>
<evidence type="ECO:0000313" key="10">
    <source>
        <dbReference type="Proteomes" id="UP000183815"/>
    </source>
</evidence>
<dbReference type="GO" id="GO:0051539">
    <property type="term" value="F:4 iron, 4 sulfur cluster binding"/>
    <property type="evidence" value="ECO:0007669"/>
    <property type="project" value="UniProtKB-KW"/>
</dbReference>
<dbReference type="InterPro" id="IPR051460">
    <property type="entry name" value="HdrC_iron-sulfur_subunit"/>
</dbReference>
<evidence type="ECO:0000259" key="8">
    <source>
        <dbReference type="PROSITE" id="PS51379"/>
    </source>
</evidence>
<dbReference type="Pfam" id="PF13237">
    <property type="entry name" value="Fer4_10"/>
    <property type="match status" value="1"/>
</dbReference>
<dbReference type="Gene3D" id="1.20.950.20">
    <property type="entry name" value="Transmembrane di-heme cytochromes, Chain C"/>
    <property type="match status" value="1"/>
</dbReference>
<feature type="transmembrane region" description="Helical" evidence="7">
    <location>
        <begin position="72"/>
        <end position="92"/>
    </location>
</feature>
<dbReference type="SUPFAM" id="SSF103501">
    <property type="entry name" value="Respiratory nitrate reductase 1 gamma chain"/>
    <property type="match status" value="1"/>
</dbReference>
<keyword evidence="7" id="KW-1133">Transmembrane helix</keyword>
<name>A0A1J5TAP7_9ARCH</name>
<evidence type="ECO:0000256" key="6">
    <source>
        <dbReference type="ARBA" id="ARBA00023014"/>
    </source>
</evidence>
<dbReference type="GO" id="GO:0005886">
    <property type="term" value="C:plasma membrane"/>
    <property type="evidence" value="ECO:0007669"/>
    <property type="project" value="TreeGrafter"/>
</dbReference>
<dbReference type="PANTHER" id="PTHR43255">
    <property type="entry name" value="IRON-SULFUR-BINDING OXIDOREDUCTASE FADF-RELATED-RELATED"/>
    <property type="match status" value="1"/>
</dbReference>
<dbReference type="PANTHER" id="PTHR43255:SF1">
    <property type="entry name" value="IRON-SULFUR-BINDING OXIDOREDUCTASE FADF-RELATED"/>
    <property type="match status" value="1"/>
</dbReference>
<evidence type="ECO:0000256" key="5">
    <source>
        <dbReference type="ARBA" id="ARBA00023004"/>
    </source>
</evidence>
<keyword evidence="2" id="KW-0004">4Fe-4S</keyword>
<dbReference type="SUPFAM" id="SSF46548">
    <property type="entry name" value="alpha-helical ferredoxin"/>
    <property type="match status" value="1"/>
</dbReference>
<dbReference type="GO" id="GO:0016491">
    <property type="term" value="F:oxidoreductase activity"/>
    <property type="evidence" value="ECO:0007669"/>
    <property type="project" value="UniProtKB-KW"/>
</dbReference>
<dbReference type="Proteomes" id="UP000183815">
    <property type="component" value="Unassembled WGS sequence"/>
</dbReference>
<dbReference type="InterPro" id="IPR017900">
    <property type="entry name" value="4Fe4S_Fe_S_CS"/>
</dbReference>
<feature type="transmembrane region" description="Helical" evidence="7">
    <location>
        <begin position="146"/>
        <end position="167"/>
    </location>
</feature>
<keyword evidence="5" id="KW-0408">Iron</keyword>
<keyword evidence="6" id="KW-0411">Iron-sulfur</keyword>
<sequence length="655" mass="73910">MNPYHDYFGVPWYLILACWTLVALGSHMYQVGYIVKLINLGKPDDRFNSWQQRMKEFLTDWLGQRKVVEDKLAGYAHALIFWGFLLLISDVLDLGTGGLFSEFLDKIYLANIWNLLVDIGYMMAFVGITIALYRRLIVRPEKLKDASMEGVFILIAIMGIILTAFIVEAGEMIGHENNWEPIGLLFAGIMKGMSDQNIQLVIDICYWTHMILIGAFLIEIPQTKHSHLIGTVPNVMFQDHEHMGKMHPLEVDESGKAVSIDDLSIEKFGVSDFTDFTWRQLSDGWACTACARCQDVCPAYESGKTLNPMQIIMDVKNYGMEHGKTLMAQEAPEEKIPDRFTRDAIWACTTCYACVEACPVHIEHVPKLTDARRHLVLEATEYPEELQVLFDNLETHSNPWGIGAHERADWAKDLDVKIGEPADVLYFVGCAGSFDERNKEVARSTAKLMKEAGVDFSILGEMECCNGDPARRGGNDYLFQFLTEQNIDTFESVGVKKIVTSCPHCYHTLGKEYPDYGMDAEVIHHTQMIADLRKEGKIKTKERDFSLTYHDPCYLGRIDGEVDAPRDALGGEIIEMHRCKNKTFCCGAGGARMWIEEDADKRVNTIRAKEAVDTGADQIGVSCPFCMTMISDGLKEMGEDKPVKDISEVILDHLE</sequence>
<comment type="caution">
    <text evidence="9">The sequence shown here is derived from an EMBL/GenBank/DDBJ whole genome shotgun (WGS) entry which is preliminary data.</text>
</comment>
<dbReference type="InterPro" id="IPR017896">
    <property type="entry name" value="4Fe4S_Fe-S-bd"/>
</dbReference>
<proteinExistence type="inferred from homology"/>
<feature type="domain" description="4Fe-4S ferredoxin-type" evidence="8">
    <location>
        <begin position="338"/>
        <end position="368"/>
    </location>
</feature>
<feature type="domain" description="4Fe-4S ferredoxin-type" evidence="8">
    <location>
        <begin position="278"/>
        <end position="308"/>
    </location>
</feature>
<keyword evidence="4" id="KW-0560">Oxidoreductase</keyword>
<organism evidence="9 10">
    <name type="scientific">Marine Group III euryarchaeote CG-Bathy1</name>
    <dbReference type="NCBI Taxonomy" id="1889001"/>
    <lineage>
        <taxon>Archaea</taxon>
        <taxon>Methanobacteriati</taxon>
        <taxon>Thermoplasmatota</taxon>
        <taxon>Thermoplasmata</taxon>
        <taxon>Candidatus Thermoprofundales</taxon>
    </lineage>
</organism>
<evidence type="ECO:0000256" key="1">
    <source>
        <dbReference type="ARBA" id="ARBA00007097"/>
    </source>
</evidence>
<reference evidence="9 10" key="1">
    <citation type="submission" date="2016-08" db="EMBL/GenBank/DDBJ databases">
        <title>New Insights into Marine Group III Euryarchaeota, from dark to light.</title>
        <authorList>
            <person name="Haro-Moreno J.M."/>
            <person name="Rodriguez-Valera F."/>
            <person name="Lopez-Garcia P."/>
            <person name="Moreira D."/>
            <person name="Martin-Cuadrado A.B."/>
        </authorList>
    </citation>
    <scope>NUCLEOTIDE SEQUENCE [LARGE SCALE GENOMIC DNA]</scope>
    <source>
        <strain evidence="9">CG-Bathy1</strain>
    </source>
</reference>
<dbReference type="AlphaFoldDB" id="A0A1J5TAP7"/>
<dbReference type="InterPro" id="IPR004017">
    <property type="entry name" value="Cys_rich_dom"/>
</dbReference>
<evidence type="ECO:0000313" key="9">
    <source>
        <dbReference type="EMBL" id="OIR18007.1"/>
    </source>
</evidence>
<feature type="transmembrane region" description="Helical" evidence="7">
    <location>
        <begin position="12"/>
        <end position="35"/>
    </location>
</feature>
<dbReference type="InterPro" id="IPR036197">
    <property type="entry name" value="NarG-like_sf"/>
</dbReference>
<feature type="transmembrane region" description="Helical" evidence="7">
    <location>
        <begin position="112"/>
        <end position="134"/>
    </location>
</feature>
<evidence type="ECO:0000256" key="7">
    <source>
        <dbReference type="SAM" id="Phobius"/>
    </source>
</evidence>
<accession>A0A1J5TAP7</accession>
<keyword evidence="7" id="KW-0812">Transmembrane</keyword>
<dbReference type="PROSITE" id="PS00198">
    <property type="entry name" value="4FE4S_FER_1"/>
    <property type="match status" value="2"/>
</dbReference>
<evidence type="ECO:0000256" key="3">
    <source>
        <dbReference type="ARBA" id="ARBA00022723"/>
    </source>
</evidence>
<dbReference type="Pfam" id="PF02754">
    <property type="entry name" value="CCG"/>
    <property type="match status" value="2"/>
</dbReference>
<dbReference type="EMBL" id="MIYU01000008">
    <property type="protein sequence ID" value="OIR18007.1"/>
    <property type="molecule type" value="Genomic_DNA"/>
</dbReference>
<dbReference type="InterPro" id="IPR009051">
    <property type="entry name" value="Helical_ferredxn"/>
</dbReference>